<dbReference type="GO" id="GO:0016020">
    <property type="term" value="C:membrane"/>
    <property type="evidence" value="ECO:0007669"/>
    <property type="project" value="InterPro"/>
</dbReference>
<dbReference type="Gene3D" id="2.60.120.290">
    <property type="entry name" value="Spermadhesin, CUB domain"/>
    <property type="match status" value="2"/>
</dbReference>
<proteinExistence type="inferred from homology"/>
<dbReference type="FunFam" id="2.60.120.290:FF:000005">
    <property type="entry name" value="Procollagen C-endopeptidase enhancer 1"/>
    <property type="match status" value="1"/>
</dbReference>
<feature type="domain" description="MAM" evidence="12">
    <location>
        <begin position="258"/>
        <end position="418"/>
    </location>
</feature>
<gene>
    <name evidence="15" type="ORF">IRJ41_001530</name>
</gene>
<feature type="disulfide bond" evidence="8">
    <location>
        <begin position="558"/>
        <end position="570"/>
    </location>
</feature>
<dbReference type="SMART" id="SM00202">
    <property type="entry name" value="SR"/>
    <property type="match status" value="1"/>
</dbReference>
<dbReference type="InterPro" id="IPR001314">
    <property type="entry name" value="Peptidase_S1A"/>
</dbReference>
<feature type="domain" description="Peptidase S1" evidence="13">
    <location>
        <begin position="705"/>
        <end position="940"/>
    </location>
</feature>
<dbReference type="CDD" id="cd00112">
    <property type="entry name" value="LDLa"/>
    <property type="match status" value="2"/>
</dbReference>
<evidence type="ECO:0000256" key="8">
    <source>
        <dbReference type="PROSITE-ProRule" id="PRU00124"/>
    </source>
</evidence>
<evidence type="ECO:0000259" key="11">
    <source>
        <dbReference type="PROSITE" id="PS01180"/>
    </source>
</evidence>
<dbReference type="FunFam" id="4.10.400.10:FF:000065">
    <property type="entry name" value="Transmembrane protease serine 7"/>
    <property type="match status" value="1"/>
</dbReference>
<keyword evidence="6 8" id="KW-1015">Disulfide bond</keyword>
<feature type="disulfide bond" evidence="8">
    <location>
        <begin position="565"/>
        <end position="583"/>
    </location>
</feature>
<dbReference type="FunFam" id="2.40.10.10:FF:000003">
    <property type="entry name" value="Transmembrane serine protease 3"/>
    <property type="match status" value="1"/>
</dbReference>
<dbReference type="InterPro" id="IPR018114">
    <property type="entry name" value="TRYPSIN_HIS"/>
</dbReference>
<keyword evidence="3" id="KW-0677">Repeat</keyword>
<dbReference type="GO" id="GO:0004252">
    <property type="term" value="F:serine-type endopeptidase activity"/>
    <property type="evidence" value="ECO:0007669"/>
    <property type="project" value="InterPro"/>
</dbReference>
<dbReference type="CDD" id="cd06263">
    <property type="entry name" value="MAM"/>
    <property type="match status" value="1"/>
</dbReference>
<dbReference type="InterPro" id="IPR035914">
    <property type="entry name" value="Sperma_CUB_dom_sf"/>
</dbReference>
<dbReference type="InterPro" id="IPR000859">
    <property type="entry name" value="CUB_dom"/>
</dbReference>
<evidence type="ECO:0000259" key="14">
    <source>
        <dbReference type="PROSITE" id="PS50287"/>
    </source>
</evidence>
<dbReference type="SMART" id="SM00137">
    <property type="entry name" value="MAM"/>
    <property type="match status" value="1"/>
</dbReference>
<dbReference type="InterPro" id="IPR009003">
    <property type="entry name" value="Peptidase_S1_PA"/>
</dbReference>
<dbReference type="SUPFAM" id="SSF49899">
    <property type="entry name" value="Concanavalin A-like lectins/glucanases"/>
    <property type="match status" value="1"/>
</dbReference>
<dbReference type="SUPFAM" id="SSF49854">
    <property type="entry name" value="Spermadhesin, CUB domain"/>
    <property type="match status" value="2"/>
</dbReference>
<dbReference type="Gene3D" id="2.40.10.10">
    <property type="entry name" value="Trypsin-like serine proteases"/>
    <property type="match status" value="2"/>
</dbReference>
<evidence type="ECO:0000256" key="3">
    <source>
        <dbReference type="ARBA" id="ARBA00022737"/>
    </source>
</evidence>
<feature type="domain" description="CUB" evidence="11">
    <location>
        <begin position="138"/>
        <end position="247"/>
    </location>
</feature>
<dbReference type="AlphaFoldDB" id="A0A9W7TES6"/>
<dbReference type="InterPro" id="IPR002172">
    <property type="entry name" value="LDrepeatLR_classA_rpt"/>
</dbReference>
<evidence type="ECO:0000259" key="12">
    <source>
        <dbReference type="PROSITE" id="PS50060"/>
    </source>
</evidence>
<evidence type="ECO:0000256" key="6">
    <source>
        <dbReference type="ARBA" id="ARBA00023157"/>
    </source>
</evidence>
<dbReference type="InterPro" id="IPR036772">
    <property type="entry name" value="SRCR-like_dom_sf"/>
</dbReference>
<dbReference type="CDD" id="cd00041">
    <property type="entry name" value="CUB"/>
    <property type="match status" value="2"/>
</dbReference>
<dbReference type="Gene3D" id="4.10.400.10">
    <property type="entry name" value="Low-density Lipoprotein Receptor"/>
    <property type="match status" value="2"/>
</dbReference>
<evidence type="ECO:0000256" key="7">
    <source>
        <dbReference type="ARBA" id="ARBA00023180"/>
    </source>
</evidence>
<dbReference type="InterPro" id="IPR043504">
    <property type="entry name" value="Peptidase_S1_PA_chymotrypsin"/>
</dbReference>
<evidence type="ECO:0000256" key="9">
    <source>
        <dbReference type="PROSITE-ProRule" id="PRU00196"/>
    </source>
</evidence>
<dbReference type="SMART" id="SM00042">
    <property type="entry name" value="CUB"/>
    <property type="match status" value="2"/>
</dbReference>
<evidence type="ECO:0000256" key="4">
    <source>
        <dbReference type="ARBA" id="ARBA00022801"/>
    </source>
</evidence>
<evidence type="ECO:0000256" key="10">
    <source>
        <dbReference type="RuleBase" id="RU363034"/>
    </source>
</evidence>
<dbReference type="EMBL" id="JAFHDT010000019">
    <property type="protein sequence ID" value="KAI7795614.1"/>
    <property type="molecule type" value="Genomic_DNA"/>
</dbReference>
<dbReference type="PROSITE" id="PS50060">
    <property type="entry name" value="MAM_2"/>
    <property type="match status" value="1"/>
</dbReference>
<accession>A0A9W7TES6</accession>
<keyword evidence="4 10" id="KW-0378">Hydrolase</keyword>
<dbReference type="SUPFAM" id="SSF57424">
    <property type="entry name" value="LDL receptor-like module"/>
    <property type="match status" value="2"/>
</dbReference>
<dbReference type="InterPro" id="IPR001190">
    <property type="entry name" value="SRCR"/>
</dbReference>
<evidence type="ECO:0000256" key="5">
    <source>
        <dbReference type="ARBA" id="ARBA00022825"/>
    </source>
</evidence>
<dbReference type="GO" id="GO:0009566">
    <property type="term" value="P:fertilization"/>
    <property type="evidence" value="ECO:0007669"/>
    <property type="project" value="UniProtKB-ARBA"/>
</dbReference>
<dbReference type="FunFam" id="2.60.120.200:FF:000128">
    <property type="entry name" value="enteropeptidase isoform X2"/>
    <property type="match status" value="1"/>
</dbReference>
<feature type="domain" description="SRCR" evidence="14">
    <location>
        <begin position="593"/>
        <end position="635"/>
    </location>
</feature>
<dbReference type="PROSITE" id="PS50287">
    <property type="entry name" value="SRCR_2"/>
    <property type="match status" value="1"/>
</dbReference>
<dbReference type="Pfam" id="PF00057">
    <property type="entry name" value="Ldl_recept_a"/>
    <property type="match status" value="2"/>
</dbReference>
<dbReference type="Gene3D" id="2.60.120.200">
    <property type="match status" value="1"/>
</dbReference>
<dbReference type="PROSITE" id="PS01209">
    <property type="entry name" value="LDLRA_1"/>
    <property type="match status" value="2"/>
</dbReference>
<dbReference type="InterPro" id="IPR000998">
    <property type="entry name" value="MAM_dom"/>
</dbReference>
<comment type="similarity">
    <text evidence="1">Belongs to the DMBT1 family.</text>
</comment>
<dbReference type="PROSITE" id="PS50240">
    <property type="entry name" value="TRYPSIN_DOM"/>
    <property type="match status" value="1"/>
</dbReference>
<dbReference type="PANTHER" id="PTHR24252:SF16">
    <property type="entry name" value="TRANSMEMBRANE SERINE PROTEASE 15"/>
    <property type="match status" value="1"/>
</dbReference>
<dbReference type="Pfam" id="PF00629">
    <property type="entry name" value="MAM"/>
    <property type="match status" value="1"/>
</dbReference>
<dbReference type="SMART" id="SM00192">
    <property type="entry name" value="LDLa"/>
    <property type="match status" value="2"/>
</dbReference>
<dbReference type="InterPro" id="IPR036055">
    <property type="entry name" value="LDL_receptor-like_sf"/>
</dbReference>
<dbReference type="InterPro" id="IPR023415">
    <property type="entry name" value="LDLR_class-A_CS"/>
</dbReference>
<feature type="domain" description="CUB" evidence="11">
    <location>
        <begin position="439"/>
        <end position="549"/>
    </location>
</feature>
<dbReference type="PROSITE" id="PS00135">
    <property type="entry name" value="TRYPSIN_SER"/>
    <property type="match status" value="1"/>
</dbReference>
<dbReference type="SMART" id="SM00020">
    <property type="entry name" value="Tryp_SPc"/>
    <property type="match status" value="1"/>
</dbReference>
<dbReference type="Pfam" id="PF00431">
    <property type="entry name" value="CUB"/>
    <property type="match status" value="2"/>
</dbReference>
<dbReference type="InterPro" id="IPR013320">
    <property type="entry name" value="ConA-like_dom_sf"/>
</dbReference>
<evidence type="ECO:0000259" key="13">
    <source>
        <dbReference type="PROSITE" id="PS50240"/>
    </source>
</evidence>
<dbReference type="InterPro" id="IPR033116">
    <property type="entry name" value="TRYPSIN_SER"/>
</dbReference>
<protein>
    <submittedName>
        <fullName evidence="15">Enteropeptidase</fullName>
    </submittedName>
</protein>
<feature type="disulfide bond" evidence="8">
    <location>
        <begin position="98"/>
        <end position="110"/>
    </location>
</feature>
<evidence type="ECO:0000256" key="2">
    <source>
        <dbReference type="ARBA" id="ARBA00022670"/>
    </source>
</evidence>
<dbReference type="PROSITE" id="PS00134">
    <property type="entry name" value="TRYPSIN_HIS"/>
    <property type="match status" value="1"/>
</dbReference>
<dbReference type="PROSITE" id="PS50068">
    <property type="entry name" value="LDLRA_2"/>
    <property type="match status" value="2"/>
</dbReference>
<dbReference type="GO" id="GO:0006508">
    <property type="term" value="P:proteolysis"/>
    <property type="evidence" value="ECO:0007669"/>
    <property type="project" value="UniProtKB-KW"/>
</dbReference>
<keyword evidence="2 10" id="KW-0645">Protease</keyword>
<dbReference type="SUPFAM" id="SSF56487">
    <property type="entry name" value="SRCR-like"/>
    <property type="match status" value="1"/>
</dbReference>
<name>A0A9W7TES6_TRIRA</name>
<dbReference type="PROSITE" id="PS01180">
    <property type="entry name" value="CUB"/>
    <property type="match status" value="2"/>
</dbReference>
<dbReference type="CDD" id="cd00190">
    <property type="entry name" value="Tryp_SPc"/>
    <property type="match status" value="1"/>
</dbReference>
<evidence type="ECO:0000256" key="1">
    <source>
        <dbReference type="ARBA" id="ARBA00009931"/>
    </source>
</evidence>
<dbReference type="Pfam" id="PF00089">
    <property type="entry name" value="Trypsin"/>
    <property type="match status" value="1"/>
</dbReference>
<feature type="disulfide bond" evidence="8">
    <location>
        <begin position="105"/>
        <end position="123"/>
    </location>
</feature>
<organism evidence="15 16">
    <name type="scientific">Triplophysa rosa</name>
    <name type="common">Cave loach</name>
    <dbReference type="NCBI Taxonomy" id="992332"/>
    <lineage>
        <taxon>Eukaryota</taxon>
        <taxon>Metazoa</taxon>
        <taxon>Chordata</taxon>
        <taxon>Craniata</taxon>
        <taxon>Vertebrata</taxon>
        <taxon>Euteleostomi</taxon>
        <taxon>Actinopterygii</taxon>
        <taxon>Neopterygii</taxon>
        <taxon>Teleostei</taxon>
        <taxon>Ostariophysi</taxon>
        <taxon>Cypriniformes</taxon>
        <taxon>Nemacheilidae</taxon>
        <taxon>Triplophysa</taxon>
    </lineage>
</organism>
<dbReference type="Proteomes" id="UP001059041">
    <property type="component" value="Linkage Group LG19"/>
</dbReference>
<dbReference type="PRINTS" id="PR00722">
    <property type="entry name" value="CHYMOTRYPSIN"/>
</dbReference>
<reference evidence="15" key="1">
    <citation type="submission" date="2021-02" db="EMBL/GenBank/DDBJ databases">
        <title>Comparative genomics reveals that relaxation of natural selection precedes convergent phenotypic evolution of cavefish.</title>
        <authorList>
            <person name="Peng Z."/>
        </authorList>
    </citation>
    <scope>NUCLEOTIDE SEQUENCE</scope>
    <source>
        <tissue evidence="15">Muscle</tissue>
    </source>
</reference>
<keyword evidence="16" id="KW-1185">Reference proteome</keyword>
<sequence length="948" mass="105097">MEKLYTEKGEISQTVLINSGVYEHKLNNSKKQLKYMKHAEQRSNFKSKSNKYNEKTLMQTSEGSTVTVLFQKEGNYGDNWNYGQATLNSTANVVVLKCPDQQKACVDGTCISTNQFCDGINDCPDSSDEHQSVCATVCDGQFLLLDPTGSFRSKNFPQEYDSDMTCRWVIRVNDGLAIKITFHTFHTEEDIDVLDLYEGTGLTKNLTYSLSGMAPGNIWLLSHDATVEFHTDFINNFQGFNASYTEENISHLSNEDKINCSFEEDFCFWRQELKHDHGDWLRGRGSIPPLGTGPSFDHTLANRSGSYIVTPRSAGSLEKKFRLYSLPLSPVNESMCLRFWYHMFGDEVWRLIVTTEEGSTVTVLFQKEGNYGDNWNYGQATLNSTANVVVVFEAQKRAGVLNDIALDDISIVPGSCGEGPPEPTLVPPPITPPPMPADCGGPFDLYESNSTFSSPNYPLGYGSKASCMWTLHAKEGQNIQLHFQDVALEASYDILEVRDGIEPNSELLAVLTGDRSFPDLFSKTSQMTVLFFTDASGSERGFLANFSTGFHLGRPEPCPTGQFLCGTGECVSAASVCDGVTHCPDGSDEADCVHLITDNVTDDSRLRMQVQDHLYTVCSQNWTRGLSGFFCRYLGYRWGYHTLLKIKDGDAPFTTVGLNANGTLELKPSEKCVSENIVSLYCNNFPCGVLKVPSKSDTDKNAGRVVGGQAAQKGAWPWIVSLHWQGGHVCGASLIDSEWLVTAAHCVYGKNVHLSNWVAVLGLHTQLGTDEPDRQYRTIDKIFMNQHYNRRTKDSDIALMHLQTPANFSDYVQPICIPEHGTLFKEGTKCFIAGWGKLFEGSSAANVLQEAVVPLINNTQCQRWLPEYNITDQMVCAGYPEGGVDTCQGDSGGPLMCEEDNHWATLVGVASFGRGCGQPQSPGAYAYVNPYVDWIAETRRLFSEWNGH</sequence>
<comment type="caution">
    <text evidence="9">Lacks conserved residue(s) required for the propagation of feature annotation.</text>
</comment>
<dbReference type="Pfam" id="PF15494">
    <property type="entry name" value="SRCR_2"/>
    <property type="match status" value="1"/>
</dbReference>
<dbReference type="InterPro" id="IPR001254">
    <property type="entry name" value="Trypsin_dom"/>
</dbReference>
<feature type="disulfide bond" evidence="8">
    <location>
        <begin position="577"/>
        <end position="592"/>
    </location>
</feature>
<keyword evidence="7" id="KW-0325">Glycoprotein</keyword>
<dbReference type="SUPFAM" id="SSF50494">
    <property type="entry name" value="Trypsin-like serine proteases"/>
    <property type="match status" value="1"/>
</dbReference>
<comment type="caution">
    <text evidence="15">The sequence shown here is derived from an EMBL/GenBank/DDBJ whole genome shotgun (WGS) entry which is preliminary data.</text>
</comment>
<evidence type="ECO:0000313" key="15">
    <source>
        <dbReference type="EMBL" id="KAI7795614.1"/>
    </source>
</evidence>
<dbReference type="PANTHER" id="PTHR24252">
    <property type="entry name" value="ACROSIN-RELATED"/>
    <property type="match status" value="1"/>
</dbReference>
<evidence type="ECO:0000313" key="16">
    <source>
        <dbReference type="Proteomes" id="UP001059041"/>
    </source>
</evidence>
<keyword evidence="5 10" id="KW-0720">Serine protease</keyword>